<name>A0AA36HY97_9DINO</name>
<evidence type="ECO:0000259" key="11">
    <source>
        <dbReference type="SMART" id="SM00032"/>
    </source>
</evidence>
<sequence>MPVPEEPSSTADWAKNLVKKMTIEEKYRMIRGIGFEGFKEKRGYYIGSVLGVPRLGIPCIKMQDGSAGFRTTQKDIAGTVTAWPAPLVLSATWDANLVERWAEAMGREFRDKGANMILAPAVNLHRTPYGGRNAEFISGEDTVLGRELAAAFVRGMQDKAGVAAAVKHFVLNDQETRRTTSNSIADARLRWEKYYPPFQAAIRAGAAAVMCSYNLVNGKQACSNNDLLKRDLKDRMGFDGFVLSDWWAIRNDEAAEAGTDVDMPGNDRFFAELGAQDAGSVLLLPLTAIAHTIHGDKEVFAHVHSDGVAEVADAVIKRHKLLRKEAKLYGASLIAEGGRITSRTRRTRYLPQYPTGPATCDGSQCPSDKSVDPCSQLQNCSIGGHHDCEGTFKMCIPDKDSPTKCATSEVCLLRCTGVFVEEKSDGSKGAPACSDLSPQKCDGHYVADKDYTSNGLGYECVLKEDQTCGTSSTCGVQNPPESLGEKQCYEPEVFKGSPDGTCSTLRTRPGHECKTQCAPGYTPSLAALKCKDIGEFEPKTFECEPNACKVKPVQNALASGCKEGPNAGEAVIVSGEKCTVQCKDGFYASDELLRCHAEVLTPAAFTCEAPCPVPTVKNAAAAGVCKEAGVGDKILPFTSCTSQCAPGYTPSVQSLSCRTGAFTPQSVTCEPDPCEAPSGVEFVSKEGACKEGATLSSGSSCTAQCLAGYTPSAATLSCNAKTLAPATFTCAANPCKLPSVEQSKGNGCKGVAGDTIESGKACRTVCNAGYTPSVDHLDCLAETLTPATFVCKPDPCPIPFDKNQEDSGCVGVAAKNGATSVESSQKCQTQCKAGWHPSVAQLSCFAGTLTPDSWSCDEDPCSAPTKVSNAPELTCRQGSSIVSGTGCTTLCNEGYSPSAKALACHLGKFTPATYVCQPDPCPVHEVSNRLGSGCESKPHPAIIPSGSSCRTQCQEGYSPSVVEQKCFAATMTPTFWTCDEDPCDAPGGIRNSAEETCKEGKSVSAGQLCTAQCASGFSPSVASLGCSLGKLSPSTFSCVPDPCKIPEVANKQGNGCKGLRGNTVKAGTSCIPVCKSGFQPSETSLQCTASQLSPATWVCEPEPCSALQVERAWGTGCNGGMKSKVDSGSACEIKCQDGYAPSVPKLNCYASMFTPSSYTCDPKPCRIPAVQNKAGSGCLGAPGDSIASGTKCTTQCLGGYTPSVAELTCSAEMLTPATFECSADPCPMPKATDRKGNGCKGMPGTVVASGATCETECSNGYTPSVAKLECFAGTLSPNSYICAQDDCAAVTGVPNAPTVACQEGATIPGGKTCTPRCNAGYSPSKTSLACRRGELEPSSFECKADSCDVPYVANSLNPTCAEGNSVDHGKRCTPKCKSGYSASESSLSCSAGTLSPATFLCKAPCAAPNVLHSNGVCKEGSSIEHGKSCTTQCNAGYMPNKASLECNDGSLTGLPVFCQTGPPPIGGDFYNCWTGDPHFTCHGGRRSDPLVPGTHWVFKQSCPGSPNFMWVQGLYGPRSPSVTMGAAFGGLFLSKNVLTIRVNNNPSWVVKWNDQPIANVWQGSGSSWNYNLGGTQLSITWTSSKIEVGLSYGVTYKASRSGWNRENNIKVSGFYYTDYYTQNNFWCKDGTFAGEAIELPHPRNVWSPSGDDKLVNSDYDLFQKSKAHIEAKLDSLTAMASLLDTDDVEDGIETLALNQSLKVSDEPQLCTGKALEEAQKDCAVLKKEETEEEQEELEEDEEAQATQEATYNACIADVCATANGNFGEAAKETEEESEMQAALKHKKAFRTAAADGECKEGWTSTDSGDNFLLEEEKSRADKKKEACTVACKICRPAHRRYLVGPMVLHNETKDACIAQELAMPKAEADKARLWILQKKFTTAEKGWIGGNFKEGGWKWGDDTDVEGGGTIEGKVGDYLCLDKENGKLINCDHRPDVRHDALCETMFY</sequence>
<dbReference type="InterPro" id="IPR050288">
    <property type="entry name" value="Cellulose_deg_GH3"/>
</dbReference>
<evidence type="ECO:0000256" key="2">
    <source>
        <dbReference type="ARBA" id="ARBA00004613"/>
    </source>
</evidence>
<proteinExistence type="inferred from homology"/>
<keyword evidence="5" id="KW-0964">Secreted</keyword>
<feature type="domain" description="Sushi" evidence="11">
    <location>
        <begin position="674"/>
        <end position="730"/>
    </location>
</feature>
<keyword evidence="8" id="KW-1015">Disulfide bond</keyword>
<feature type="domain" description="Sushi" evidence="11">
    <location>
        <begin position="1347"/>
        <end position="1401"/>
    </location>
</feature>
<dbReference type="EMBL" id="CAUJNA010000469">
    <property type="protein sequence ID" value="CAJ1377539.1"/>
    <property type="molecule type" value="Genomic_DNA"/>
</dbReference>
<dbReference type="GO" id="GO:0008422">
    <property type="term" value="F:beta-glucosidase activity"/>
    <property type="evidence" value="ECO:0007669"/>
    <property type="project" value="UniProtKB-EC"/>
</dbReference>
<protein>
    <recommendedName>
        <fullName evidence="4">beta-glucosidase</fullName>
        <ecNumber evidence="4">3.2.1.21</ecNumber>
    </recommendedName>
</protein>
<evidence type="ECO:0000313" key="12">
    <source>
        <dbReference type="EMBL" id="CAJ1377539.1"/>
    </source>
</evidence>
<evidence type="ECO:0000256" key="8">
    <source>
        <dbReference type="ARBA" id="ARBA00023157"/>
    </source>
</evidence>
<reference evidence="12" key="1">
    <citation type="submission" date="2023-08" db="EMBL/GenBank/DDBJ databases">
        <authorList>
            <person name="Chen Y."/>
            <person name="Shah S."/>
            <person name="Dougan E. K."/>
            <person name="Thang M."/>
            <person name="Chan C."/>
        </authorList>
    </citation>
    <scope>NUCLEOTIDE SEQUENCE</scope>
</reference>
<comment type="function">
    <text evidence="9">Beta-glucosidases are one of a number of cellulolytic enzymes involved in the degradation of cellulosic biomass. Catalyzes the last step releasing glucose from the inhibitory cellobiose.</text>
</comment>
<feature type="domain" description="Sushi" evidence="11">
    <location>
        <begin position="1405"/>
        <end position="1458"/>
    </location>
</feature>
<feature type="domain" description="Sushi" evidence="11">
    <location>
        <begin position="548"/>
        <end position="607"/>
    </location>
</feature>
<comment type="caution">
    <text evidence="12">The sequence shown here is derived from an EMBL/GenBank/DDBJ whole genome shotgun (WGS) entry which is preliminary data.</text>
</comment>
<dbReference type="Pfam" id="PF00933">
    <property type="entry name" value="Glyco_hydro_3"/>
    <property type="match status" value="1"/>
</dbReference>
<evidence type="ECO:0000256" key="5">
    <source>
        <dbReference type="ARBA" id="ARBA00022525"/>
    </source>
</evidence>
<dbReference type="InterPro" id="IPR017853">
    <property type="entry name" value="GH"/>
</dbReference>
<feature type="domain" description="Sushi" evidence="11">
    <location>
        <begin position="1165"/>
        <end position="1221"/>
    </location>
</feature>
<dbReference type="Proteomes" id="UP001178507">
    <property type="component" value="Unassembled WGS sequence"/>
</dbReference>
<evidence type="ECO:0000256" key="4">
    <source>
        <dbReference type="ARBA" id="ARBA00012744"/>
    </source>
</evidence>
<dbReference type="PANTHER" id="PTHR42715">
    <property type="entry name" value="BETA-GLUCOSIDASE"/>
    <property type="match status" value="1"/>
</dbReference>
<evidence type="ECO:0000256" key="6">
    <source>
        <dbReference type="ARBA" id="ARBA00022729"/>
    </source>
</evidence>
<feature type="domain" description="Sushi" evidence="11">
    <location>
        <begin position="983"/>
        <end position="1038"/>
    </location>
</feature>
<evidence type="ECO:0000256" key="3">
    <source>
        <dbReference type="ARBA" id="ARBA00005336"/>
    </source>
</evidence>
<dbReference type="InterPro" id="IPR000436">
    <property type="entry name" value="Sushi_SCR_CCP_dom"/>
</dbReference>
<organism evidence="12 13">
    <name type="scientific">Effrenium voratum</name>
    <dbReference type="NCBI Taxonomy" id="2562239"/>
    <lineage>
        <taxon>Eukaryota</taxon>
        <taxon>Sar</taxon>
        <taxon>Alveolata</taxon>
        <taxon>Dinophyceae</taxon>
        <taxon>Suessiales</taxon>
        <taxon>Symbiodiniaceae</taxon>
        <taxon>Effrenium</taxon>
    </lineage>
</organism>
<dbReference type="SUPFAM" id="SSF51445">
    <property type="entry name" value="(Trans)glycosidases"/>
    <property type="match status" value="1"/>
</dbReference>
<feature type="domain" description="Sushi" evidence="11">
    <location>
        <begin position="611"/>
        <end position="669"/>
    </location>
</feature>
<comment type="similarity">
    <text evidence="3">Belongs to the glycosyl hydrolase 3 family.</text>
</comment>
<dbReference type="InterPro" id="IPR036962">
    <property type="entry name" value="Glyco_hydro_3_N_sf"/>
</dbReference>
<evidence type="ECO:0000313" key="13">
    <source>
        <dbReference type="Proteomes" id="UP001178507"/>
    </source>
</evidence>
<feature type="domain" description="Sushi" evidence="11">
    <location>
        <begin position="1104"/>
        <end position="1160"/>
    </location>
</feature>
<gene>
    <name evidence="12" type="ORF">EVOR1521_LOCUS6315</name>
</gene>
<dbReference type="GO" id="GO:0005576">
    <property type="term" value="C:extracellular region"/>
    <property type="evidence" value="ECO:0007669"/>
    <property type="project" value="UniProtKB-SubCell"/>
</dbReference>
<dbReference type="EC" id="3.2.1.21" evidence="4"/>
<feature type="coiled-coil region" evidence="10">
    <location>
        <begin position="1715"/>
        <end position="1750"/>
    </location>
</feature>
<evidence type="ECO:0000256" key="10">
    <source>
        <dbReference type="SAM" id="Coils"/>
    </source>
</evidence>
<evidence type="ECO:0000256" key="9">
    <source>
        <dbReference type="ARBA" id="ARBA00024983"/>
    </source>
</evidence>
<dbReference type="Gene3D" id="3.20.20.300">
    <property type="entry name" value="Glycoside hydrolase, family 3, N-terminal domain"/>
    <property type="match status" value="1"/>
</dbReference>
<accession>A0AA36HY97</accession>
<evidence type="ECO:0000256" key="1">
    <source>
        <dbReference type="ARBA" id="ARBA00000448"/>
    </source>
</evidence>
<dbReference type="InterPro" id="IPR001764">
    <property type="entry name" value="Glyco_hydro_3_N"/>
</dbReference>
<evidence type="ECO:0000256" key="7">
    <source>
        <dbReference type="ARBA" id="ARBA00022801"/>
    </source>
</evidence>
<feature type="domain" description="Sushi" evidence="11">
    <location>
        <begin position="1043"/>
        <end position="1099"/>
    </location>
</feature>
<keyword evidence="13" id="KW-1185">Reference proteome</keyword>
<dbReference type="PANTHER" id="PTHR42715:SF12">
    <property type="entry name" value="BETA-GLUCOSIDASE G-RELATED"/>
    <property type="match status" value="1"/>
</dbReference>
<keyword evidence="7" id="KW-0378">Hydrolase</keyword>
<comment type="catalytic activity">
    <reaction evidence="1">
        <text>Hydrolysis of terminal, non-reducing beta-D-glucosyl residues with release of beta-D-glucose.</text>
        <dbReference type="EC" id="3.2.1.21"/>
    </reaction>
</comment>
<dbReference type="GO" id="GO:0009251">
    <property type="term" value="P:glucan catabolic process"/>
    <property type="evidence" value="ECO:0007669"/>
    <property type="project" value="TreeGrafter"/>
</dbReference>
<keyword evidence="6" id="KW-0732">Signal</keyword>
<dbReference type="PRINTS" id="PR00133">
    <property type="entry name" value="GLHYDRLASE3"/>
</dbReference>
<comment type="subcellular location">
    <subcellularLocation>
        <location evidence="2">Secreted</location>
    </subcellularLocation>
</comment>
<keyword evidence="10" id="KW-0175">Coiled coil</keyword>
<dbReference type="SMART" id="SM00032">
    <property type="entry name" value="CCP"/>
    <property type="match status" value="9"/>
</dbReference>